<sequence length="215" mass="22697">MVRLLLFFCFAGTLAVSGQQTSGGLPSVAAGHELTGTATTATTALHSVWSGASGRQHQLSLVQQQQQEQLQQAKAMMEVANKVSEAAHQLASTALATLDTAQQQMDLIAEGQAGALSAKDADSPFEFGKKKEKKGGSQEGTCAAITDSCGGYVQDENGEMIASDASNGKPCGLSPDDESGDMNSCRCLYGACVDAAQYAFLVQEYESMWREREEI</sequence>
<name>A0A0G4G5M8_VITBC</name>
<gene>
    <name evidence="2" type="ORF">Vbra_17117</name>
</gene>
<keyword evidence="1" id="KW-0732">Signal</keyword>
<dbReference type="VEuPathDB" id="CryptoDB:Vbra_17117"/>
<dbReference type="Proteomes" id="UP000041254">
    <property type="component" value="Unassembled WGS sequence"/>
</dbReference>
<organism evidence="2 3">
    <name type="scientific">Vitrella brassicaformis (strain CCMP3155)</name>
    <dbReference type="NCBI Taxonomy" id="1169540"/>
    <lineage>
        <taxon>Eukaryota</taxon>
        <taxon>Sar</taxon>
        <taxon>Alveolata</taxon>
        <taxon>Colpodellida</taxon>
        <taxon>Vitrellaceae</taxon>
        <taxon>Vitrella</taxon>
    </lineage>
</organism>
<dbReference type="InParanoid" id="A0A0G4G5M8"/>
<feature type="chain" id="PRO_5013334480" evidence="1">
    <location>
        <begin position="16"/>
        <end position="215"/>
    </location>
</feature>
<proteinExistence type="predicted"/>
<reference evidence="2 3" key="1">
    <citation type="submission" date="2014-11" db="EMBL/GenBank/DDBJ databases">
        <authorList>
            <person name="Zhu J."/>
            <person name="Qi W."/>
            <person name="Song R."/>
        </authorList>
    </citation>
    <scope>NUCLEOTIDE SEQUENCE [LARGE SCALE GENOMIC DNA]</scope>
</reference>
<accession>A0A0G4G5M8</accession>
<evidence type="ECO:0000256" key="1">
    <source>
        <dbReference type="SAM" id="SignalP"/>
    </source>
</evidence>
<dbReference type="EMBL" id="CDMY01000571">
    <property type="protein sequence ID" value="CEM23773.1"/>
    <property type="molecule type" value="Genomic_DNA"/>
</dbReference>
<evidence type="ECO:0000313" key="2">
    <source>
        <dbReference type="EMBL" id="CEM23773.1"/>
    </source>
</evidence>
<protein>
    <submittedName>
        <fullName evidence="2">Uncharacterized protein</fullName>
    </submittedName>
</protein>
<dbReference type="AlphaFoldDB" id="A0A0G4G5M8"/>
<keyword evidence="3" id="KW-1185">Reference proteome</keyword>
<feature type="signal peptide" evidence="1">
    <location>
        <begin position="1"/>
        <end position="15"/>
    </location>
</feature>
<evidence type="ECO:0000313" key="3">
    <source>
        <dbReference type="Proteomes" id="UP000041254"/>
    </source>
</evidence>